<accession>A0A0E9R539</accession>
<evidence type="ECO:0000313" key="1">
    <source>
        <dbReference type="EMBL" id="JAH23605.1"/>
    </source>
</evidence>
<dbReference type="EMBL" id="GBXM01075010">
    <property type="protein sequence ID" value="JAH33567.1"/>
    <property type="molecule type" value="Transcribed_RNA"/>
</dbReference>
<proteinExistence type="predicted"/>
<protein>
    <submittedName>
        <fullName evidence="1">Uncharacterized protein</fullName>
    </submittedName>
</protein>
<dbReference type="EMBL" id="GBXM01084972">
    <property type="protein sequence ID" value="JAH23605.1"/>
    <property type="molecule type" value="Transcribed_RNA"/>
</dbReference>
<reference evidence="1" key="1">
    <citation type="submission" date="2014-11" db="EMBL/GenBank/DDBJ databases">
        <authorList>
            <person name="Amaro Gonzalez C."/>
        </authorList>
    </citation>
    <scope>NUCLEOTIDE SEQUENCE</scope>
</reference>
<sequence length="35" mass="3697">MENRDSAVVVVLFIAQQCSGFSEGCAFDTAMGLPC</sequence>
<reference evidence="1" key="2">
    <citation type="journal article" date="2015" name="Fish Shellfish Immunol.">
        <title>Early steps in the European eel (Anguilla anguilla)-Vibrio vulnificus interaction in the gills: Role of the RtxA13 toxin.</title>
        <authorList>
            <person name="Callol A."/>
            <person name="Pajuelo D."/>
            <person name="Ebbesson L."/>
            <person name="Teles M."/>
            <person name="MacKenzie S."/>
            <person name="Amaro C."/>
        </authorList>
    </citation>
    <scope>NUCLEOTIDE SEQUENCE</scope>
</reference>
<dbReference type="EMBL" id="GBXM01061043">
    <property type="protein sequence ID" value="JAH47534.1"/>
    <property type="molecule type" value="Transcribed_RNA"/>
</dbReference>
<organism evidence="1">
    <name type="scientific">Anguilla anguilla</name>
    <name type="common">European freshwater eel</name>
    <name type="synonym">Muraena anguilla</name>
    <dbReference type="NCBI Taxonomy" id="7936"/>
    <lineage>
        <taxon>Eukaryota</taxon>
        <taxon>Metazoa</taxon>
        <taxon>Chordata</taxon>
        <taxon>Craniata</taxon>
        <taxon>Vertebrata</taxon>
        <taxon>Euteleostomi</taxon>
        <taxon>Actinopterygii</taxon>
        <taxon>Neopterygii</taxon>
        <taxon>Teleostei</taxon>
        <taxon>Anguilliformes</taxon>
        <taxon>Anguillidae</taxon>
        <taxon>Anguilla</taxon>
    </lineage>
</organism>
<dbReference type="AlphaFoldDB" id="A0A0E9R539"/>
<name>A0A0E9R539_ANGAN</name>